<dbReference type="SUPFAM" id="SSF81324">
    <property type="entry name" value="Voltage-gated potassium channels"/>
    <property type="match status" value="1"/>
</dbReference>
<dbReference type="PANTHER" id="PTHR47735:SF9">
    <property type="entry name" value="POTASSIUM VOLTAGE-GATED CHANNEL SUBFAMILY KQT MEMBER 4-LIKE ISOFORM X1"/>
    <property type="match status" value="1"/>
</dbReference>
<dbReference type="FunFam" id="1.20.120.350:FF:000017">
    <property type="entry name" value="potassium voltage-gated channel subfamily KQT member 1"/>
    <property type="match status" value="1"/>
</dbReference>
<dbReference type="GO" id="GO:0008076">
    <property type="term" value="C:voltage-gated potassium channel complex"/>
    <property type="evidence" value="ECO:0007669"/>
    <property type="project" value="TreeGrafter"/>
</dbReference>
<feature type="region of interest" description="Disordered" evidence="13">
    <location>
        <begin position="61"/>
        <end position="82"/>
    </location>
</feature>
<keyword evidence="6" id="KW-0851">Voltage-gated channel</keyword>
<feature type="transmembrane region" description="Helical" evidence="14">
    <location>
        <begin position="107"/>
        <end position="127"/>
    </location>
</feature>
<dbReference type="PANTHER" id="PTHR47735">
    <property type="entry name" value="POTASSIUM VOLTAGE-GATED CHANNEL SUBFAMILY KQT MEMBER 4"/>
    <property type="match status" value="1"/>
</dbReference>
<evidence type="ECO:0000259" key="16">
    <source>
        <dbReference type="Pfam" id="PF03520"/>
    </source>
</evidence>
<keyword evidence="3" id="KW-1003">Cell membrane</keyword>
<dbReference type="AlphaFoldDB" id="A0A2S1WM22"/>
<feature type="transmembrane region" description="Helical" evidence="14">
    <location>
        <begin position="246"/>
        <end position="267"/>
    </location>
</feature>
<keyword evidence="11" id="KW-0407">Ion channel</keyword>
<evidence type="ECO:0000256" key="5">
    <source>
        <dbReference type="ARBA" id="ARBA00022692"/>
    </source>
</evidence>
<proteinExistence type="evidence at transcript level"/>
<dbReference type="GO" id="GO:0005249">
    <property type="term" value="F:voltage-gated potassium channel activity"/>
    <property type="evidence" value="ECO:0007669"/>
    <property type="project" value="InterPro"/>
</dbReference>
<keyword evidence="4" id="KW-0633">Potassium transport</keyword>
<keyword evidence="7" id="KW-0630">Potassium</keyword>
<dbReference type="Gene3D" id="6.10.140.1910">
    <property type="match status" value="2"/>
</dbReference>
<reference evidence="17" key="1">
    <citation type="submission" date="2018-02" db="EMBL/GenBank/DDBJ databases">
        <title>Hirudo verbana central nervous system transcriptome analysis of ion channel and receptor content.</title>
        <authorList>
            <person name="Northcutt A.J."/>
            <person name="Schulz D.J."/>
            <person name="Mesce K.A."/>
        </authorList>
    </citation>
    <scope>NUCLEOTIDE SEQUENCE</scope>
</reference>
<evidence type="ECO:0000256" key="14">
    <source>
        <dbReference type="SAM" id="Phobius"/>
    </source>
</evidence>
<feature type="compositionally biased region" description="Polar residues" evidence="13">
    <location>
        <begin position="64"/>
        <end position="78"/>
    </location>
</feature>
<evidence type="ECO:0000256" key="7">
    <source>
        <dbReference type="ARBA" id="ARBA00022958"/>
    </source>
</evidence>
<dbReference type="PRINTS" id="PR00169">
    <property type="entry name" value="KCHANNEL"/>
</dbReference>
<evidence type="ECO:0000256" key="4">
    <source>
        <dbReference type="ARBA" id="ARBA00022538"/>
    </source>
</evidence>
<evidence type="ECO:0000256" key="2">
    <source>
        <dbReference type="ARBA" id="ARBA00022448"/>
    </source>
</evidence>
<dbReference type="InterPro" id="IPR003937">
    <property type="entry name" value="K_chnl_volt-dep_KCNQ"/>
</dbReference>
<dbReference type="InterPro" id="IPR027359">
    <property type="entry name" value="Volt_channel_dom_sf"/>
</dbReference>
<keyword evidence="9" id="KW-0406">Ion transport</keyword>
<feature type="transmembrane region" description="Helical" evidence="14">
    <location>
        <begin position="282"/>
        <end position="304"/>
    </location>
</feature>
<evidence type="ECO:0000256" key="6">
    <source>
        <dbReference type="ARBA" id="ARBA00022882"/>
    </source>
</evidence>
<feature type="compositionally biased region" description="Low complexity" evidence="13">
    <location>
        <begin position="421"/>
        <end position="454"/>
    </location>
</feature>
<name>A0A2S1WM22_9ANNE</name>
<dbReference type="Pfam" id="PF03520">
    <property type="entry name" value="KCNQ_channel"/>
    <property type="match status" value="1"/>
</dbReference>
<feature type="region of interest" description="Disordered" evidence="13">
    <location>
        <begin position="414"/>
        <end position="458"/>
    </location>
</feature>
<protein>
    <submittedName>
        <fullName evidence="17">Putative potassium voltage-gated channel subfamily KQT 3</fullName>
    </submittedName>
</protein>
<evidence type="ECO:0000256" key="3">
    <source>
        <dbReference type="ARBA" id="ARBA00022475"/>
    </source>
</evidence>
<evidence type="ECO:0000256" key="12">
    <source>
        <dbReference type="ARBA" id="ARBA00034430"/>
    </source>
</evidence>
<comment type="catalytic activity">
    <reaction evidence="12">
        <text>K(+)(in) = K(+)(out)</text>
        <dbReference type="Rhea" id="RHEA:29463"/>
        <dbReference type="ChEBI" id="CHEBI:29103"/>
    </reaction>
</comment>
<feature type="domain" description="Ion transport" evidence="15">
    <location>
        <begin position="111"/>
        <end position="338"/>
    </location>
</feature>
<feature type="region of interest" description="Disordered" evidence="13">
    <location>
        <begin position="684"/>
        <end position="713"/>
    </location>
</feature>
<dbReference type="InterPro" id="IPR013821">
    <property type="entry name" value="K_chnl_volt-dep_KCNQ_C"/>
</dbReference>
<dbReference type="EMBL" id="MG973374">
    <property type="protein sequence ID" value="AWJ68227.1"/>
    <property type="molecule type" value="mRNA"/>
</dbReference>
<dbReference type="Gene3D" id="1.20.120.350">
    <property type="entry name" value="Voltage-gated potassium channels. Chain C"/>
    <property type="match status" value="1"/>
</dbReference>
<feature type="transmembrane region" description="Helical" evidence="14">
    <location>
        <begin position="311"/>
        <end position="333"/>
    </location>
</feature>
<keyword evidence="2" id="KW-0813">Transport</keyword>
<feature type="domain" description="Potassium channel voltage dependent KCNQ C-terminal" evidence="16">
    <location>
        <begin position="510"/>
        <end position="639"/>
    </location>
</feature>
<evidence type="ECO:0000256" key="1">
    <source>
        <dbReference type="ARBA" id="ARBA00004651"/>
    </source>
</evidence>
<dbReference type="FunFam" id="1.10.287.70:FF:000016">
    <property type="entry name" value="Putative potassium voltage-gated channel subfamily KQT member 2"/>
    <property type="match status" value="1"/>
</dbReference>
<keyword evidence="10 14" id="KW-0472">Membrane</keyword>
<evidence type="ECO:0000256" key="9">
    <source>
        <dbReference type="ARBA" id="ARBA00023065"/>
    </source>
</evidence>
<keyword evidence="8 14" id="KW-1133">Transmembrane helix</keyword>
<feature type="region of interest" description="Disordered" evidence="13">
    <location>
        <begin position="777"/>
        <end position="806"/>
    </location>
</feature>
<evidence type="ECO:0000259" key="15">
    <source>
        <dbReference type="Pfam" id="PF00520"/>
    </source>
</evidence>
<feature type="transmembrane region" description="Helical" evidence="14">
    <location>
        <begin position="139"/>
        <end position="160"/>
    </location>
</feature>
<evidence type="ECO:0000256" key="13">
    <source>
        <dbReference type="SAM" id="MobiDB-lite"/>
    </source>
</evidence>
<feature type="compositionally biased region" description="Polar residues" evidence="13">
    <location>
        <begin position="651"/>
        <end position="661"/>
    </location>
</feature>
<feature type="compositionally biased region" description="Basic and acidic residues" evidence="13">
    <location>
        <begin position="889"/>
        <end position="904"/>
    </location>
</feature>
<comment type="subcellular location">
    <subcellularLocation>
        <location evidence="1">Cell membrane</location>
        <topology evidence="1">Multi-pass membrane protein</topology>
    </subcellularLocation>
</comment>
<dbReference type="Gene3D" id="1.10.287.70">
    <property type="match status" value="1"/>
</dbReference>
<evidence type="ECO:0000256" key="10">
    <source>
        <dbReference type="ARBA" id="ARBA00023136"/>
    </source>
</evidence>
<evidence type="ECO:0000313" key="17">
    <source>
        <dbReference type="EMBL" id="AWJ68227.1"/>
    </source>
</evidence>
<keyword evidence="5 14" id="KW-0812">Transmembrane</keyword>
<feature type="region of interest" description="Disordered" evidence="13">
    <location>
        <begin position="644"/>
        <end position="672"/>
    </location>
</feature>
<sequence length="1041" mass="117188">MASRSRPTRKTETVFTNKTQANNNNLLSARSLAMTRGDPTLPSATSLRPPSYGTAVNLKPVSPSRPTKLSPTAMAANQSRRKKDAKVRRLQASVYDFLERPKDYKSVGYQLVMFLMALLCLLLSVLATVDKYERRASDLLIGLEVMMVIWFTVEFALRVWSAGCRSRYQNLPGRLQFFKRPLCLLDVIVILSSMTILCIRSEGQIFTSSALGGLRFFQILRMLRIDRRGGSWKLLGSVIWAHRQELFTTLYIGFLGLIFFSFLIYIVEKDKNPARFGTYPDALWWGVVTLCTVGYGDAVPVTWLGKLVASCCALLGISFFALPAGILGSGFALKVQQQQRQKHLTRRKGPAAILIQSLWRCHAAEESFNSTATWMVHVQRLSPKTNVISANSSCQKFRMNSSFISRLSIRRKEGYSGGHHSSSSNNNNNSTSATNNNNNNNNNNISATQQQQQQPPEEGRRNLIRRTYSGNNAEPSSRYALVNARLKLKRSHISFQDVVVLQSSPIGDRKEAEGDVKNDDNNEDALQCARVDHLTSTHKTAIRAIRKIKFFVARRIFKEALKPYDVKDVIEQYTAGHLDMLTRVKDLQTRLDLIVGHSGSTSPEVSEGRLSMASRIIKIEKQVSCIESKLDTLVEMHRNIRGESSIHTRTDSLPSNQSSECNDAEPPTSGRRLFGLSHFPTRYGSKQHHERAYKQLSEPLSSSESMRKEPHLTVGQYNSTKRSAELSSDRLHFLGSQQSIEPSADGSNKLRWRQNAPLEAFDSHDIIRSEIMLNRLPQFDTDEQPNSNQLENKKRRMVDNQDQLDPFPATIKSSSNAMEETCVERQTLYTLSEHTSATSNTWSHSGTASTDLDLCKTETKECDMKSTYSTPYQSEYRVISSEGRSSSRKGRENEGLSLEPERSTPDIIETNEYEPLLPDSQDSLEHVDCNLIRNKCCPYLDASKHHGRHNGESKSGQNKLAAIPLLDPLFVESSLSNQCPSIFLTMPSNERISSVEDGVNSRESLLEEPEKRLATISRSISALWYSKEVNKAVFEHCRAEI</sequence>
<dbReference type="InterPro" id="IPR005821">
    <property type="entry name" value="Ion_trans_dom"/>
</dbReference>
<accession>A0A2S1WM22</accession>
<evidence type="ECO:0000256" key="8">
    <source>
        <dbReference type="ARBA" id="ARBA00022989"/>
    </source>
</evidence>
<dbReference type="Pfam" id="PF00520">
    <property type="entry name" value="Ion_trans"/>
    <property type="match status" value="1"/>
</dbReference>
<feature type="region of interest" description="Disordered" evidence="13">
    <location>
        <begin position="876"/>
        <end position="908"/>
    </location>
</feature>
<dbReference type="PRINTS" id="PR01459">
    <property type="entry name" value="KCNQCHANNEL"/>
</dbReference>
<organism evidence="17">
    <name type="scientific">Hirudo verbana</name>
    <dbReference type="NCBI Taxonomy" id="311461"/>
    <lineage>
        <taxon>Eukaryota</taxon>
        <taxon>Metazoa</taxon>
        <taxon>Spiralia</taxon>
        <taxon>Lophotrochozoa</taxon>
        <taxon>Annelida</taxon>
        <taxon>Clitellata</taxon>
        <taxon>Hirudinea</taxon>
        <taxon>Hirudinida</taxon>
        <taxon>Hirudiniformes</taxon>
        <taxon>Hirudinidae</taxon>
        <taxon>Hirudo</taxon>
    </lineage>
</organism>
<evidence type="ECO:0000256" key="11">
    <source>
        <dbReference type="ARBA" id="ARBA00023303"/>
    </source>
</evidence>